<comment type="caution">
    <text evidence="9">The sequence shown here is derived from an EMBL/GenBank/DDBJ whole genome shotgun (WGS) entry which is preliminary data.</text>
</comment>
<dbReference type="GO" id="GO:0015074">
    <property type="term" value="P:DNA integration"/>
    <property type="evidence" value="ECO:0007669"/>
    <property type="project" value="UniProtKB-KW"/>
</dbReference>
<dbReference type="InterPro" id="IPR013762">
    <property type="entry name" value="Integrase-like_cat_sf"/>
</dbReference>
<evidence type="ECO:0000256" key="6">
    <source>
        <dbReference type="SAM" id="MobiDB-lite"/>
    </source>
</evidence>
<dbReference type="InterPro" id="IPR002104">
    <property type="entry name" value="Integrase_catalytic"/>
</dbReference>
<accession>A0A7W4W7P3</accession>
<protein>
    <submittedName>
        <fullName evidence="9">Site-specific recombinase XerD</fullName>
    </submittedName>
</protein>
<dbReference type="EMBL" id="JACHWY010000004">
    <property type="protein sequence ID" value="MBB3048925.1"/>
    <property type="molecule type" value="Genomic_DNA"/>
</dbReference>
<feature type="domain" description="Tyr recombinase" evidence="7">
    <location>
        <begin position="135"/>
        <end position="320"/>
    </location>
</feature>
<dbReference type="PANTHER" id="PTHR30349">
    <property type="entry name" value="PHAGE INTEGRASE-RELATED"/>
    <property type="match status" value="1"/>
</dbReference>
<dbReference type="RefSeq" id="WP_183411716.1">
    <property type="nucleotide sequence ID" value="NZ_JACHWY010000004.1"/>
</dbReference>
<dbReference type="InterPro" id="IPR050090">
    <property type="entry name" value="Tyrosine_recombinase_XerCD"/>
</dbReference>
<proteinExistence type="predicted"/>
<dbReference type="GO" id="GO:0003677">
    <property type="term" value="F:DNA binding"/>
    <property type="evidence" value="ECO:0007669"/>
    <property type="project" value="UniProtKB-UniRule"/>
</dbReference>
<evidence type="ECO:0000256" key="4">
    <source>
        <dbReference type="ARBA" id="ARBA00023172"/>
    </source>
</evidence>
<keyword evidence="3 5" id="KW-0238">DNA-binding</keyword>
<keyword evidence="4" id="KW-0233">DNA recombination</keyword>
<dbReference type="PROSITE" id="PS51898">
    <property type="entry name" value="TYR_RECOMBINASE"/>
    <property type="match status" value="1"/>
</dbReference>
<feature type="domain" description="Core-binding (CB)" evidence="8">
    <location>
        <begin position="27"/>
        <end position="110"/>
    </location>
</feature>
<evidence type="ECO:0000256" key="1">
    <source>
        <dbReference type="ARBA" id="ARBA00022829"/>
    </source>
</evidence>
<evidence type="ECO:0000259" key="7">
    <source>
        <dbReference type="PROSITE" id="PS51898"/>
    </source>
</evidence>
<feature type="region of interest" description="Disordered" evidence="6">
    <location>
        <begin position="308"/>
        <end position="331"/>
    </location>
</feature>
<dbReference type="PANTHER" id="PTHR30349:SF81">
    <property type="entry name" value="TYROSINE RECOMBINASE XERC"/>
    <property type="match status" value="1"/>
</dbReference>
<dbReference type="InterPro" id="IPR044068">
    <property type="entry name" value="CB"/>
</dbReference>
<dbReference type="AlphaFoldDB" id="A0A7W4W7P3"/>
<dbReference type="GO" id="GO:0007059">
    <property type="term" value="P:chromosome segregation"/>
    <property type="evidence" value="ECO:0007669"/>
    <property type="project" value="UniProtKB-KW"/>
</dbReference>
<evidence type="ECO:0000313" key="10">
    <source>
        <dbReference type="Proteomes" id="UP000537130"/>
    </source>
</evidence>
<dbReference type="Gene3D" id="1.10.443.10">
    <property type="entry name" value="Intergrase catalytic core"/>
    <property type="match status" value="1"/>
</dbReference>
<evidence type="ECO:0000313" key="9">
    <source>
        <dbReference type="EMBL" id="MBB3048925.1"/>
    </source>
</evidence>
<keyword evidence="2" id="KW-0229">DNA integration</keyword>
<sequence>MADKVLSGELLDLSDVSSQLVPQTPGPEYANPALLYLSSLTSASSRRAMASALKNIAIILGCTSIEDCPWEKIERQHVFLVKAAMSKAGKTPNGINMYLSAIRGVAREAHYAKRIDKDHYDAIASVKSETGSRLAVGRSLPLTEVNALLKSCWDEGTAAGARDALMMLLLYACGLRRSELVSVEKRDLNLAEGWVRIIGKGNKQRAVPIEIPIVIDAARHYIEEWRGNHEGPLFTRILKNGTIKDTALSDQAVYYILDKRRGLAGLGELSPHDMRRTFITTLLDANINLKTVADLAGHKSVNTTARYDRGGEKRMREAVGRLPSPTTPRVN</sequence>
<evidence type="ECO:0000259" key="8">
    <source>
        <dbReference type="PROSITE" id="PS51900"/>
    </source>
</evidence>
<dbReference type="InterPro" id="IPR011010">
    <property type="entry name" value="DNA_brk_join_enz"/>
</dbReference>
<dbReference type="SUPFAM" id="SSF56349">
    <property type="entry name" value="DNA breaking-rejoining enzymes"/>
    <property type="match status" value="1"/>
</dbReference>
<dbReference type="PROSITE" id="PS51900">
    <property type="entry name" value="CB"/>
    <property type="match status" value="1"/>
</dbReference>
<gene>
    <name evidence="9" type="ORF">FHR99_003199</name>
</gene>
<keyword evidence="1" id="KW-0159">Chromosome partition</keyword>
<dbReference type="Proteomes" id="UP000537130">
    <property type="component" value="Unassembled WGS sequence"/>
</dbReference>
<dbReference type="Pfam" id="PF00589">
    <property type="entry name" value="Phage_integrase"/>
    <property type="match status" value="1"/>
</dbReference>
<reference evidence="9 10" key="1">
    <citation type="submission" date="2020-08" db="EMBL/GenBank/DDBJ databases">
        <title>Genomic Encyclopedia of Type Strains, Phase III (KMG-III): the genomes of soil and plant-associated and newly described type strains.</title>
        <authorList>
            <person name="Whitman W."/>
        </authorList>
    </citation>
    <scope>NUCLEOTIDE SEQUENCE [LARGE SCALE GENOMIC DNA]</scope>
    <source>
        <strain evidence="9 10">CECT 8654</strain>
    </source>
</reference>
<evidence type="ECO:0000256" key="3">
    <source>
        <dbReference type="ARBA" id="ARBA00023125"/>
    </source>
</evidence>
<feature type="compositionally biased region" description="Basic and acidic residues" evidence="6">
    <location>
        <begin position="308"/>
        <end position="319"/>
    </location>
</feature>
<name>A0A7W4W7P3_9GAMM</name>
<organism evidence="9 10">
    <name type="scientific">Litorivivens lipolytica</name>
    <dbReference type="NCBI Taxonomy" id="1524264"/>
    <lineage>
        <taxon>Bacteria</taxon>
        <taxon>Pseudomonadati</taxon>
        <taxon>Pseudomonadota</taxon>
        <taxon>Gammaproteobacteria</taxon>
        <taxon>Litorivivens</taxon>
    </lineage>
</organism>
<evidence type="ECO:0000256" key="2">
    <source>
        <dbReference type="ARBA" id="ARBA00022908"/>
    </source>
</evidence>
<evidence type="ECO:0000256" key="5">
    <source>
        <dbReference type="PROSITE-ProRule" id="PRU01248"/>
    </source>
</evidence>
<keyword evidence="10" id="KW-1185">Reference proteome</keyword>
<dbReference type="GO" id="GO:0006310">
    <property type="term" value="P:DNA recombination"/>
    <property type="evidence" value="ECO:0007669"/>
    <property type="project" value="UniProtKB-KW"/>
</dbReference>